<sequence>MVSLQEQLVATMPKIITILTGNIINTIGGTGSILAPASIFLLLMAVLAWALTVIAHEIAGRPEPSISMWSGLVAVLSPYVIALSWSVLLTFFDLQSGGTILAIISTAVLFVCILLKLLHHPTATQNG</sequence>
<name>A0A0R1TYR6_9LACO</name>
<reference evidence="2 3" key="1">
    <citation type="journal article" date="2015" name="Genome Announc.">
        <title>Expanding the biotechnology potential of lactobacilli through comparative genomics of 213 strains and associated genera.</title>
        <authorList>
            <person name="Sun Z."/>
            <person name="Harris H.M."/>
            <person name="McCann A."/>
            <person name="Guo C."/>
            <person name="Argimon S."/>
            <person name="Zhang W."/>
            <person name="Yang X."/>
            <person name="Jeffery I.B."/>
            <person name="Cooney J.C."/>
            <person name="Kagawa T.F."/>
            <person name="Liu W."/>
            <person name="Song Y."/>
            <person name="Salvetti E."/>
            <person name="Wrobel A."/>
            <person name="Rasinkangas P."/>
            <person name="Parkhill J."/>
            <person name="Rea M.C."/>
            <person name="O'Sullivan O."/>
            <person name="Ritari J."/>
            <person name="Douillard F.P."/>
            <person name="Paul Ross R."/>
            <person name="Yang R."/>
            <person name="Briner A.E."/>
            <person name="Felis G.E."/>
            <person name="de Vos W.M."/>
            <person name="Barrangou R."/>
            <person name="Klaenhammer T.R."/>
            <person name="Caufield P.W."/>
            <person name="Cui Y."/>
            <person name="Zhang H."/>
            <person name="O'Toole P.W."/>
        </authorList>
    </citation>
    <scope>NUCLEOTIDE SEQUENCE [LARGE SCALE GENOMIC DNA]</scope>
    <source>
        <strain evidence="2 3">DSM 15945</strain>
    </source>
</reference>
<organism evidence="2 3">
    <name type="scientific">Lacticaseibacillus pantheris DSM 15945 = JCM 12539 = NBRC 106106</name>
    <dbReference type="NCBI Taxonomy" id="1423783"/>
    <lineage>
        <taxon>Bacteria</taxon>
        <taxon>Bacillati</taxon>
        <taxon>Bacillota</taxon>
        <taxon>Bacilli</taxon>
        <taxon>Lactobacillales</taxon>
        <taxon>Lactobacillaceae</taxon>
        <taxon>Lacticaseibacillus</taxon>
    </lineage>
</organism>
<dbReference type="PATRIC" id="fig|1423783.4.peg.883"/>
<keyword evidence="1" id="KW-1133">Transmembrane helix</keyword>
<feature type="transmembrane region" description="Helical" evidence="1">
    <location>
        <begin position="33"/>
        <end position="54"/>
    </location>
</feature>
<proteinExistence type="predicted"/>
<feature type="transmembrane region" description="Helical" evidence="1">
    <location>
        <begin position="66"/>
        <end position="92"/>
    </location>
</feature>
<keyword evidence="1" id="KW-0472">Membrane</keyword>
<dbReference type="STRING" id="1423783.FC50_GL000856"/>
<evidence type="ECO:0000313" key="2">
    <source>
        <dbReference type="EMBL" id="KRL86337.1"/>
    </source>
</evidence>
<protein>
    <submittedName>
        <fullName evidence="2">Uncharacterized protein</fullName>
    </submittedName>
</protein>
<accession>A0A0R1TYR6</accession>
<feature type="transmembrane region" description="Helical" evidence="1">
    <location>
        <begin position="98"/>
        <end position="118"/>
    </location>
</feature>
<evidence type="ECO:0000313" key="3">
    <source>
        <dbReference type="Proteomes" id="UP000051922"/>
    </source>
</evidence>
<gene>
    <name evidence="2" type="ORF">FC50_GL000856</name>
</gene>
<dbReference type="Proteomes" id="UP000051922">
    <property type="component" value="Unassembled WGS sequence"/>
</dbReference>
<keyword evidence="1" id="KW-0812">Transmembrane</keyword>
<dbReference type="EMBL" id="AZFJ01000045">
    <property type="protein sequence ID" value="KRL86337.1"/>
    <property type="molecule type" value="Genomic_DNA"/>
</dbReference>
<comment type="caution">
    <text evidence="2">The sequence shown here is derived from an EMBL/GenBank/DDBJ whole genome shotgun (WGS) entry which is preliminary data.</text>
</comment>
<evidence type="ECO:0000256" key="1">
    <source>
        <dbReference type="SAM" id="Phobius"/>
    </source>
</evidence>
<dbReference type="AlphaFoldDB" id="A0A0R1TYR6"/>
<keyword evidence="3" id="KW-1185">Reference proteome</keyword>